<sequence>MSVVKSLKIRFKNNTGDEYETVENTHEIPIPTENITMVNKNPLEDHSPNNNISTIQFIGDLPVVEGSRTNSLQINDGDNCDGNNTFIINNVNECNVFESQVLEKETNSLFLSDGVEEMGHLNGVSSNENCMSKELVSQSELINTTNERSISPSSVTTVDRESLESVEHFNEIKFPTTSETCSSTSRSLSDFPTKSYNNPTSSEREALEKTYNPDDKDEYRKHIETKMSQLWMLVDDFGKANTQYVDKKFFDFEDFFKNEEKYKNMSYEELNNCVTDAYKQLEDISSHINTKTELSRNYKADMIVQATYLKDQLCKLEKFTDQQELENEERRNRVEKKLEAFYKRSVDDFKESKVNITLDEFMKVFNSYHKFRVEKALQGETSSNDTNDKDKKHNKENNKENEKRVSDRNENTNTPEDIRNQNIEFIRQITGRYSYTTVSPSKAKKDKPSIQKIQNKTQNISQLQCVERKCDYTLENCPELIRDISRLDYSENGFKGRLNIDTLCQEMRNYLLTHTISRYHFSQKVLGMSGGALNELLNKPRVFDELTEKGITSFLKIRVYLDIVKSKGPYEGKKLSQENVDLIERLNKYYQGK</sequence>
<dbReference type="PROSITE" id="PS51042">
    <property type="entry name" value="CUT"/>
    <property type="match status" value="1"/>
</dbReference>
<evidence type="ECO:0000256" key="6">
    <source>
        <dbReference type="ARBA" id="ARBA00023242"/>
    </source>
</evidence>
<feature type="region of interest" description="Disordered" evidence="7">
    <location>
        <begin position="177"/>
        <end position="215"/>
    </location>
</feature>
<keyword evidence="4" id="KW-0371">Homeobox</keyword>
<comment type="subcellular location">
    <subcellularLocation>
        <location evidence="1">Nucleus</location>
    </subcellularLocation>
</comment>
<feature type="domain" description="CUT" evidence="8">
    <location>
        <begin position="489"/>
        <end position="576"/>
    </location>
</feature>
<dbReference type="STRING" id="174720.A0A0N5BXL6"/>
<dbReference type="AlphaFoldDB" id="A0A0N5BXL6"/>
<keyword evidence="6" id="KW-0539">Nucleus</keyword>
<dbReference type="InterPro" id="IPR010982">
    <property type="entry name" value="Lambda_DNA-bd_dom_sf"/>
</dbReference>
<feature type="compositionally biased region" description="Basic and acidic residues" evidence="7">
    <location>
        <begin position="386"/>
        <end position="410"/>
    </location>
</feature>
<keyword evidence="5" id="KW-0804">Transcription</keyword>
<dbReference type="SUPFAM" id="SSF47413">
    <property type="entry name" value="lambda repressor-like DNA-binding domains"/>
    <property type="match status" value="1"/>
</dbReference>
<evidence type="ECO:0000256" key="5">
    <source>
        <dbReference type="ARBA" id="ARBA00023163"/>
    </source>
</evidence>
<dbReference type="InterPro" id="IPR003350">
    <property type="entry name" value="CUT_dom"/>
</dbReference>
<dbReference type="SMART" id="SM01109">
    <property type="entry name" value="CUT"/>
    <property type="match status" value="1"/>
</dbReference>
<feature type="region of interest" description="Disordered" evidence="7">
    <location>
        <begin position="379"/>
        <end position="419"/>
    </location>
</feature>
<evidence type="ECO:0000313" key="9">
    <source>
        <dbReference type="Proteomes" id="UP000046392"/>
    </source>
</evidence>
<reference evidence="10" key="1">
    <citation type="submission" date="2017-02" db="UniProtKB">
        <authorList>
            <consortium name="WormBaseParasite"/>
        </authorList>
    </citation>
    <scope>IDENTIFICATION</scope>
</reference>
<feature type="compositionally biased region" description="Polar residues" evidence="7">
    <location>
        <begin position="190"/>
        <end position="201"/>
    </location>
</feature>
<accession>A0A0N5BXL6</accession>
<dbReference type="Pfam" id="PF02376">
    <property type="entry name" value="CUT"/>
    <property type="match status" value="1"/>
</dbReference>
<name>A0A0N5BXL6_STREA</name>
<dbReference type="GO" id="GO:0005634">
    <property type="term" value="C:nucleus"/>
    <property type="evidence" value="ECO:0007669"/>
    <property type="project" value="UniProtKB-SubCell"/>
</dbReference>
<dbReference type="Proteomes" id="UP000046392">
    <property type="component" value="Unplaced"/>
</dbReference>
<keyword evidence="9" id="KW-1185">Reference proteome</keyword>
<dbReference type="Gene3D" id="1.10.260.40">
    <property type="entry name" value="lambda repressor-like DNA-binding domains"/>
    <property type="match status" value="1"/>
</dbReference>
<keyword evidence="2" id="KW-0805">Transcription regulation</keyword>
<dbReference type="GO" id="GO:0003677">
    <property type="term" value="F:DNA binding"/>
    <property type="evidence" value="ECO:0007669"/>
    <property type="project" value="UniProtKB-KW"/>
</dbReference>
<evidence type="ECO:0000313" key="10">
    <source>
        <dbReference type="WBParaSite" id="SPAL_0001054000.1"/>
    </source>
</evidence>
<evidence type="ECO:0000256" key="2">
    <source>
        <dbReference type="ARBA" id="ARBA00023015"/>
    </source>
</evidence>
<evidence type="ECO:0000256" key="1">
    <source>
        <dbReference type="ARBA" id="ARBA00004123"/>
    </source>
</evidence>
<evidence type="ECO:0000259" key="8">
    <source>
        <dbReference type="PROSITE" id="PS51042"/>
    </source>
</evidence>
<evidence type="ECO:0000256" key="3">
    <source>
        <dbReference type="ARBA" id="ARBA00023125"/>
    </source>
</evidence>
<dbReference type="WBParaSite" id="SPAL_0001054000.1">
    <property type="protein sequence ID" value="SPAL_0001054000.1"/>
    <property type="gene ID" value="SPAL_0001054000"/>
</dbReference>
<proteinExistence type="predicted"/>
<organism evidence="9 10">
    <name type="scientific">Strongyloides papillosus</name>
    <name type="common">Intestinal threadworm</name>
    <dbReference type="NCBI Taxonomy" id="174720"/>
    <lineage>
        <taxon>Eukaryota</taxon>
        <taxon>Metazoa</taxon>
        <taxon>Ecdysozoa</taxon>
        <taxon>Nematoda</taxon>
        <taxon>Chromadorea</taxon>
        <taxon>Rhabditida</taxon>
        <taxon>Tylenchina</taxon>
        <taxon>Panagrolaimomorpha</taxon>
        <taxon>Strongyloidoidea</taxon>
        <taxon>Strongyloididae</taxon>
        <taxon>Strongyloides</taxon>
    </lineage>
</organism>
<protein>
    <submittedName>
        <fullName evidence="10">CUT domain-containing protein</fullName>
    </submittedName>
</protein>
<evidence type="ECO:0000256" key="4">
    <source>
        <dbReference type="ARBA" id="ARBA00023155"/>
    </source>
</evidence>
<keyword evidence="3" id="KW-0238">DNA-binding</keyword>
<evidence type="ECO:0000256" key="7">
    <source>
        <dbReference type="SAM" id="MobiDB-lite"/>
    </source>
</evidence>
<feature type="compositionally biased region" description="Basic and acidic residues" evidence="7">
    <location>
        <begin position="202"/>
        <end position="215"/>
    </location>
</feature>
<feature type="compositionally biased region" description="Low complexity" evidence="7">
    <location>
        <begin position="177"/>
        <end position="189"/>
    </location>
</feature>